<keyword evidence="4" id="KW-1185">Reference proteome</keyword>
<dbReference type="RefSeq" id="WP_111420319.1">
    <property type="nucleotide sequence ID" value="NZ_NPEX01000125.1"/>
</dbReference>
<dbReference type="Proteomes" id="UP000249130">
    <property type="component" value="Unassembled WGS sequence"/>
</dbReference>
<evidence type="ECO:0000313" key="3">
    <source>
        <dbReference type="EMBL" id="RAI42805.1"/>
    </source>
</evidence>
<dbReference type="GO" id="GO:0003677">
    <property type="term" value="F:DNA binding"/>
    <property type="evidence" value="ECO:0007669"/>
    <property type="project" value="InterPro"/>
</dbReference>
<gene>
    <name evidence="3" type="ORF">CH341_17580</name>
</gene>
<dbReference type="OrthoDB" id="5297879at2"/>
<reference evidence="3 4" key="1">
    <citation type="submission" date="2017-07" db="EMBL/GenBank/DDBJ databases">
        <title>Draft Genome Sequences of Select Purple Nonsulfur Bacteria.</title>
        <authorList>
            <person name="Lasarre B."/>
            <person name="Mckinlay J.B."/>
        </authorList>
    </citation>
    <scope>NUCLEOTIDE SEQUENCE [LARGE SCALE GENOMIC DNA]</scope>
    <source>
        <strain evidence="3 4">DSM 5909</strain>
    </source>
</reference>
<dbReference type="Pfam" id="PF00816">
    <property type="entry name" value="Histone_HNS"/>
    <property type="match status" value="1"/>
</dbReference>
<sequence length="114" mass="12312">MLARTDTTDTPGNFPVELTGARNLLAQLDDADLITMRAEIDRMIAARAAELRRQLAALGKAGSAARSPRAGRKVPPKYRGPNGETWAGRGAQPKWLAQLIAQGRTADEFRISEG</sequence>
<protein>
    <recommendedName>
        <fullName evidence="2">DNA-binding protein H-NS-like C-terminal domain-containing protein</fullName>
    </recommendedName>
</protein>
<accession>A0A327KYW9</accession>
<dbReference type="EMBL" id="NPEX01000125">
    <property type="protein sequence ID" value="RAI42805.1"/>
    <property type="molecule type" value="Genomic_DNA"/>
</dbReference>
<feature type="compositionally biased region" description="Low complexity" evidence="1">
    <location>
        <begin position="58"/>
        <end position="68"/>
    </location>
</feature>
<name>A0A327KYW9_9BRAD</name>
<dbReference type="SMART" id="SM00528">
    <property type="entry name" value="HNS"/>
    <property type="match status" value="1"/>
</dbReference>
<feature type="domain" description="DNA-binding protein H-NS-like C-terminal" evidence="2">
    <location>
        <begin position="68"/>
        <end position="111"/>
    </location>
</feature>
<dbReference type="InterPro" id="IPR037150">
    <property type="entry name" value="H-NS_C_dom_sf"/>
</dbReference>
<dbReference type="SUPFAM" id="SSF81273">
    <property type="entry name" value="H-NS histone-like proteins"/>
    <property type="match status" value="1"/>
</dbReference>
<comment type="caution">
    <text evidence="3">The sequence shown here is derived from an EMBL/GenBank/DDBJ whole genome shotgun (WGS) entry which is preliminary data.</text>
</comment>
<evidence type="ECO:0000256" key="1">
    <source>
        <dbReference type="SAM" id="MobiDB-lite"/>
    </source>
</evidence>
<proteinExistence type="predicted"/>
<feature type="region of interest" description="Disordered" evidence="1">
    <location>
        <begin position="58"/>
        <end position="91"/>
    </location>
</feature>
<evidence type="ECO:0000259" key="2">
    <source>
        <dbReference type="SMART" id="SM00528"/>
    </source>
</evidence>
<organism evidence="3 4">
    <name type="scientific">Rhodoplanes roseus</name>
    <dbReference type="NCBI Taxonomy" id="29409"/>
    <lineage>
        <taxon>Bacteria</taxon>
        <taxon>Pseudomonadati</taxon>
        <taxon>Pseudomonadota</taxon>
        <taxon>Alphaproteobacteria</taxon>
        <taxon>Hyphomicrobiales</taxon>
        <taxon>Nitrobacteraceae</taxon>
        <taxon>Rhodoplanes</taxon>
    </lineage>
</organism>
<evidence type="ECO:0000313" key="4">
    <source>
        <dbReference type="Proteomes" id="UP000249130"/>
    </source>
</evidence>
<dbReference type="AlphaFoldDB" id="A0A327KYW9"/>
<dbReference type="Gene3D" id="4.10.430.10">
    <property type="entry name" value="Histone-like protein H-NS, C-terminal domain"/>
    <property type="match status" value="1"/>
</dbReference>
<dbReference type="InterPro" id="IPR027444">
    <property type="entry name" value="H-NS_C_dom"/>
</dbReference>